<reference evidence="4" key="1">
    <citation type="journal article" date="2018" name="Nat. Microbiol.">
        <title>Leveraging single-cell genomics to expand the fungal tree of life.</title>
        <authorList>
            <person name="Ahrendt S.R."/>
            <person name="Quandt C.A."/>
            <person name="Ciobanu D."/>
            <person name="Clum A."/>
            <person name="Salamov A."/>
            <person name="Andreopoulos B."/>
            <person name="Cheng J.F."/>
            <person name="Woyke T."/>
            <person name="Pelin A."/>
            <person name="Henrissat B."/>
            <person name="Reynolds N.K."/>
            <person name="Benny G.L."/>
            <person name="Smith M.E."/>
            <person name="James T.Y."/>
            <person name="Grigoriev I.V."/>
        </authorList>
    </citation>
    <scope>NUCLEOTIDE SEQUENCE [LARGE SCALE GENOMIC DNA]</scope>
    <source>
        <strain evidence="4">ATCC 52028</strain>
    </source>
</reference>
<name>A0A4P9WRZ1_9FUNG</name>
<dbReference type="EMBL" id="ML011872">
    <property type="protein sequence ID" value="RKO95402.1"/>
    <property type="molecule type" value="Genomic_DNA"/>
</dbReference>
<dbReference type="Pfam" id="PF00013">
    <property type="entry name" value="KH_1"/>
    <property type="match status" value="2"/>
</dbReference>
<dbReference type="AlphaFoldDB" id="A0A4P9WRZ1"/>
<dbReference type="SUPFAM" id="SSF54791">
    <property type="entry name" value="Eukaryotic type KH-domain (KH-domain type I)"/>
    <property type="match status" value="2"/>
</dbReference>
<dbReference type="InterPro" id="IPR036612">
    <property type="entry name" value="KH_dom_type_1_sf"/>
</dbReference>
<evidence type="ECO:0000313" key="3">
    <source>
        <dbReference type="EMBL" id="RKO95402.1"/>
    </source>
</evidence>
<accession>A0A4P9WRZ1</accession>
<dbReference type="InterPro" id="IPR004088">
    <property type="entry name" value="KH_dom_type_1"/>
</dbReference>
<gene>
    <name evidence="3" type="ORF">CAUPRSCDRAFT_12900</name>
</gene>
<dbReference type="Proteomes" id="UP000268535">
    <property type="component" value="Unassembled WGS sequence"/>
</dbReference>
<dbReference type="Gene3D" id="3.30.1370.10">
    <property type="entry name" value="K Homology domain, type 1"/>
    <property type="match status" value="1"/>
</dbReference>
<feature type="domain" description="K Homology" evidence="2">
    <location>
        <begin position="211"/>
        <end position="236"/>
    </location>
</feature>
<evidence type="ECO:0000256" key="1">
    <source>
        <dbReference type="PROSITE-ProRule" id="PRU00117"/>
    </source>
</evidence>
<evidence type="ECO:0000259" key="2">
    <source>
        <dbReference type="Pfam" id="PF00013"/>
    </source>
</evidence>
<proteinExistence type="predicted"/>
<dbReference type="GO" id="GO:0003723">
    <property type="term" value="F:RNA binding"/>
    <property type="evidence" value="ECO:0007669"/>
    <property type="project" value="UniProtKB-UniRule"/>
</dbReference>
<sequence>MALPSAGALLNTVSFYFEHPSLGERAISAVLDLLSEFWVAMIQVVGPLVPLLRAPSTSPATSPHDGSLASSGWTPAQAHLNRQFCQISLSHATELVLQKGILEIYGLAKSVKLVYRQLVELPAIAPSIRDSKFKLELAQEHREFIVGKKNGKINKIIKTSGCRITFSGDDGASELGGDETDANMGVDVTHSSPAHLLEGLAQLEDELPAEISFYVPESYHKRIIGVGGKNIQRIMK</sequence>
<keyword evidence="1" id="KW-0694">RNA-binding</keyword>
<dbReference type="CDD" id="cd00105">
    <property type="entry name" value="KH-I"/>
    <property type="match status" value="1"/>
</dbReference>
<evidence type="ECO:0000313" key="4">
    <source>
        <dbReference type="Proteomes" id="UP000268535"/>
    </source>
</evidence>
<feature type="domain" description="K Homology" evidence="2">
    <location>
        <begin position="134"/>
        <end position="171"/>
    </location>
</feature>
<protein>
    <recommendedName>
        <fullName evidence="2">K Homology domain-containing protein</fullName>
    </recommendedName>
</protein>
<organism evidence="3 4">
    <name type="scientific">Caulochytrium protostelioides</name>
    <dbReference type="NCBI Taxonomy" id="1555241"/>
    <lineage>
        <taxon>Eukaryota</taxon>
        <taxon>Fungi</taxon>
        <taxon>Fungi incertae sedis</taxon>
        <taxon>Chytridiomycota</taxon>
        <taxon>Chytridiomycota incertae sedis</taxon>
        <taxon>Chytridiomycetes</taxon>
        <taxon>Caulochytriales</taxon>
        <taxon>Caulochytriaceae</taxon>
        <taxon>Caulochytrium</taxon>
    </lineage>
</organism>
<dbReference type="PROSITE" id="PS50084">
    <property type="entry name" value="KH_TYPE_1"/>
    <property type="match status" value="1"/>
</dbReference>
<feature type="non-terminal residue" evidence="3">
    <location>
        <position position="236"/>
    </location>
</feature>